<proteinExistence type="predicted"/>
<dbReference type="PANTHER" id="PTHR33905">
    <property type="entry name" value="CST COMPLEX SUBUNIT TEN1"/>
    <property type="match status" value="1"/>
</dbReference>
<protein>
    <submittedName>
        <fullName evidence="1">Predicted protein</fullName>
    </submittedName>
</protein>
<dbReference type="GeneID" id="9688378"/>
<dbReference type="Gene3D" id="2.40.50.140">
    <property type="entry name" value="Nucleic acid-binding proteins"/>
    <property type="match status" value="1"/>
</dbReference>
<dbReference type="EMBL" id="GG663747">
    <property type="protein sequence ID" value="EEH53082.1"/>
    <property type="molecule type" value="Genomic_DNA"/>
</dbReference>
<dbReference type="PANTHER" id="PTHR33905:SF1">
    <property type="entry name" value="CST COMPLEX SUBUNIT TEN1"/>
    <property type="match status" value="1"/>
</dbReference>
<dbReference type="Pfam" id="PF15490">
    <property type="entry name" value="Ten1_2"/>
    <property type="match status" value="1"/>
</dbReference>
<accession>C1N5B5</accession>
<dbReference type="GO" id="GO:0010521">
    <property type="term" value="F:telomerase inhibitor activity"/>
    <property type="evidence" value="ECO:0007669"/>
    <property type="project" value="TreeGrafter"/>
</dbReference>
<evidence type="ECO:0000313" key="1">
    <source>
        <dbReference type="EMBL" id="EEH53082.1"/>
    </source>
</evidence>
<dbReference type="GO" id="GO:0032211">
    <property type="term" value="P:negative regulation of telomere maintenance via telomerase"/>
    <property type="evidence" value="ECO:0007669"/>
    <property type="project" value="TreeGrafter"/>
</dbReference>
<dbReference type="AlphaFoldDB" id="C1N5B5"/>
<dbReference type="GO" id="GO:1990879">
    <property type="term" value="C:CST complex"/>
    <property type="evidence" value="ECO:0007669"/>
    <property type="project" value="InterPro"/>
</dbReference>
<dbReference type="Proteomes" id="UP000001876">
    <property type="component" value="Unassembled WGS sequence"/>
</dbReference>
<name>C1N5B5_MICPC</name>
<dbReference type="GO" id="GO:0003697">
    <property type="term" value="F:single-stranded DNA binding"/>
    <property type="evidence" value="ECO:0007669"/>
    <property type="project" value="InterPro"/>
</dbReference>
<organism evidence="2">
    <name type="scientific">Micromonas pusilla (strain CCMP1545)</name>
    <name type="common">Picoplanktonic green alga</name>
    <dbReference type="NCBI Taxonomy" id="564608"/>
    <lineage>
        <taxon>Eukaryota</taxon>
        <taxon>Viridiplantae</taxon>
        <taxon>Chlorophyta</taxon>
        <taxon>Mamiellophyceae</taxon>
        <taxon>Mamiellales</taxon>
        <taxon>Mamiellaceae</taxon>
        <taxon>Micromonas</taxon>
    </lineage>
</organism>
<evidence type="ECO:0000313" key="2">
    <source>
        <dbReference type="Proteomes" id="UP000001876"/>
    </source>
</evidence>
<reference evidence="1 2" key="1">
    <citation type="journal article" date="2009" name="Science">
        <title>Green evolution and dynamic adaptations revealed by genomes of the marine picoeukaryotes Micromonas.</title>
        <authorList>
            <person name="Worden A.Z."/>
            <person name="Lee J.H."/>
            <person name="Mock T."/>
            <person name="Rouze P."/>
            <person name="Simmons M.P."/>
            <person name="Aerts A.L."/>
            <person name="Allen A.E."/>
            <person name="Cuvelier M.L."/>
            <person name="Derelle E."/>
            <person name="Everett M.V."/>
            <person name="Foulon E."/>
            <person name="Grimwood J."/>
            <person name="Gundlach H."/>
            <person name="Henrissat B."/>
            <person name="Napoli C."/>
            <person name="McDonald S.M."/>
            <person name="Parker M.S."/>
            <person name="Rombauts S."/>
            <person name="Salamov A."/>
            <person name="Von Dassow P."/>
            <person name="Badger J.H."/>
            <person name="Coutinho P.M."/>
            <person name="Demir E."/>
            <person name="Dubchak I."/>
            <person name="Gentemann C."/>
            <person name="Eikrem W."/>
            <person name="Gready J.E."/>
            <person name="John U."/>
            <person name="Lanier W."/>
            <person name="Lindquist E.A."/>
            <person name="Lucas S."/>
            <person name="Mayer K.F."/>
            <person name="Moreau H."/>
            <person name="Not F."/>
            <person name="Otillar R."/>
            <person name="Panaud O."/>
            <person name="Pangilinan J."/>
            <person name="Paulsen I."/>
            <person name="Piegu B."/>
            <person name="Poliakov A."/>
            <person name="Robbens S."/>
            <person name="Schmutz J."/>
            <person name="Toulza E."/>
            <person name="Wyss T."/>
            <person name="Zelensky A."/>
            <person name="Zhou K."/>
            <person name="Armbrust E.V."/>
            <person name="Bhattacharya D."/>
            <person name="Goodenough U.W."/>
            <person name="Van de Peer Y."/>
            <person name="Grigoriev I.V."/>
        </authorList>
    </citation>
    <scope>NUCLEOTIDE SEQUENCE [LARGE SCALE GENOMIC DNA]</scope>
    <source>
        <strain evidence="1 2">CCMP1545</strain>
    </source>
</reference>
<dbReference type="InterPro" id="IPR012340">
    <property type="entry name" value="NA-bd_OB-fold"/>
</dbReference>
<dbReference type="OrthoDB" id="342190at2759"/>
<sequence>MIAHGVVHTLAEVRDRADALHEHSVRVLGRLESYDPATCRGRIEHDGATLAVDASVVPSADAPRIGSLYQYIGELDCAGAGGGPDPTAPRPVLRARVARCVDGLDVRVYFSAHREREKFLNPRKKASAGGGRT</sequence>
<dbReference type="KEGG" id="mpp:MICPUCDRAFT_42601"/>
<gene>
    <name evidence="1" type="ORF">MICPUCDRAFT_42601</name>
</gene>
<dbReference type="GO" id="GO:0042162">
    <property type="term" value="F:telomeric DNA binding"/>
    <property type="evidence" value="ECO:0007669"/>
    <property type="project" value="TreeGrafter"/>
</dbReference>
<dbReference type="InterPro" id="IPR029146">
    <property type="entry name" value="Ten1_animal_plant"/>
</dbReference>
<dbReference type="RefSeq" id="XP_003063143.1">
    <property type="nucleotide sequence ID" value="XM_003063097.1"/>
</dbReference>
<keyword evidence="2" id="KW-1185">Reference proteome</keyword>